<comment type="caution">
    <text evidence="2">The sequence shown here is derived from an EMBL/GenBank/DDBJ whole genome shotgun (WGS) entry which is preliminary data.</text>
</comment>
<protein>
    <submittedName>
        <fullName evidence="2">Uncharacterized protein</fullName>
    </submittedName>
</protein>
<dbReference type="EMBL" id="AFAR01000232">
    <property type="protein sequence ID" value="EGF25391.1"/>
    <property type="molecule type" value="Genomic_DNA"/>
</dbReference>
<evidence type="ECO:0000313" key="3">
    <source>
        <dbReference type="Proteomes" id="UP000006222"/>
    </source>
</evidence>
<evidence type="ECO:0000256" key="1">
    <source>
        <dbReference type="SAM" id="MobiDB-lite"/>
    </source>
</evidence>
<dbReference type="PATRIC" id="fig|991778.3.peg.4956"/>
<feature type="region of interest" description="Disordered" evidence="1">
    <location>
        <begin position="202"/>
        <end position="238"/>
    </location>
</feature>
<feature type="region of interest" description="Disordered" evidence="1">
    <location>
        <begin position="271"/>
        <end position="305"/>
    </location>
</feature>
<reference evidence="2 3" key="1">
    <citation type="journal article" date="2013" name="Mar. Genomics">
        <title>Expression of sulfatases in Rhodopirellula baltica and the diversity of sulfatases in the genus Rhodopirellula.</title>
        <authorList>
            <person name="Wegner C.E."/>
            <person name="Richter-Heitmann T."/>
            <person name="Klindworth A."/>
            <person name="Klockow C."/>
            <person name="Richter M."/>
            <person name="Achstetter T."/>
            <person name="Glockner F.O."/>
            <person name="Harder J."/>
        </authorList>
    </citation>
    <scope>NUCLEOTIDE SEQUENCE [LARGE SCALE GENOMIC DNA]</scope>
    <source>
        <strain evidence="2 3">WH47</strain>
    </source>
</reference>
<organism evidence="2 3">
    <name type="scientific">Rhodopirellula baltica WH47</name>
    <dbReference type="NCBI Taxonomy" id="991778"/>
    <lineage>
        <taxon>Bacteria</taxon>
        <taxon>Pseudomonadati</taxon>
        <taxon>Planctomycetota</taxon>
        <taxon>Planctomycetia</taxon>
        <taxon>Pirellulales</taxon>
        <taxon>Pirellulaceae</taxon>
        <taxon>Rhodopirellula</taxon>
    </lineage>
</organism>
<accession>F2AY74</accession>
<sequence>MIALNQTAWRRLCKLCIAGLILHLVCNHQTVIAQNAPRFDIVEGMIDEDKLIAEPIAISSLPAPSEEIAGLLEAGQVQFISGGPRPSETYGLRSTGFINREFDAETRFNLSYHFVSRCRWWWNEDGIVVRVRYPELKLKVDHTVWFRRRPDDLSQFWNLKLVQHEMDHIRLSTDPRVLNRFETAVRKDESLRFSRSEMRSVLGDDAVPERNNGPSSNRGPDSNNRTSRNDRSRGLSADQVRMLINQRVRDHFDRTVQLVEIRYRELDRQTAHGSFPIPDDGPLRGWLDRSATDPTDEPADDPPSR</sequence>
<feature type="compositionally biased region" description="Acidic residues" evidence="1">
    <location>
        <begin position="294"/>
        <end position="305"/>
    </location>
</feature>
<dbReference type="AlphaFoldDB" id="F2AY74"/>
<evidence type="ECO:0000313" key="2">
    <source>
        <dbReference type="EMBL" id="EGF25391.1"/>
    </source>
</evidence>
<proteinExistence type="predicted"/>
<gene>
    <name evidence="2" type="ORF">RBWH47_00861</name>
</gene>
<name>F2AY74_RHOBT</name>
<dbReference type="Proteomes" id="UP000006222">
    <property type="component" value="Unassembled WGS sequence"/>
</dbReference>
<dbReference type="RefSeq" id="WP_007328584.1">
    <property type="nucleotide sequence ID" value="NZ_AFAR01000232.1"/>
</dbReference>